<evidence type="ECO:0000256" key="3">
    <source>
        <dbReference type="ARBA" id="ARBA00022552"/>
    </source>
</evidence>
<comment type="similarity">
    <text evidence="2">Belongs to the RNase PH family.</text>
</comment>
<proteinExistence type="inferred from homology"/>
<dbReference type="HOGENOM" id="CLU_1367387_0_0_1"/>
<dbReference type="PANTHER" id="PTHR11953">
    <property type="entry name" value="EXOSOME COMPLEX COMPONENT"/>
    <property type="match status" value="1"/>
</dbReference>
<dbReference type="SUPFAM" id="SSF55666">
    <property type="entry name" value="Ribonuclease PH domain 2-like"/>
    <property type="match status" value="1"/>
</dbReference>
<dbReference type="Gene3D" id="3.30.230.70">
    <property type="entry name" value="GHMP Kinase, N-terminal domain"/>
    <property type="match status" value="1"/>
</dbReference>
<evidence type="ECO:0000256" key="5">
    <source>
        <dbReference type="ARBA" id="ARBA00023242"/>
    </source>
</evidence>
<dbReference type="AlphaFoldDB" id="R7UE18"/>
<dbReference type="OMA" id="VIWCGIN"/>
<evidence type="ECO:0000256" key="2">
    <source>
        <dbReference type="ARBA" id="ARBA00006678"/>
    </source>
</evidence>
<evidence type="ECO:0000256" key="4">
    <source>
        <dbReference type="ARBA" id="ARBA00022835"/>
    </source>
</evidence>
<keyword evidence="5" id="KW-0539">Nucleus</keyword>
<dbReference type="GO" id="GO:0005730">
    <property type="term" value="C:nucleolus"/>
    <property type="evidence" value="ECO:0007669"/>
    <property type="project" value="TreeGrafter"/>
</dbReference>
<dbReference type="OrthoDB" id="437922at2759"/>
<dbReference type="GO" id="GO:0003723">
    <property type="term" value="F:RNA binding"/>
    <property type="evidence" value="ECO:0007669"/>
    <property type="project" value="TreeGrafter"/>
</dbReference>
<dbReference type="InterPro" id="IPR050080">
    <property type="entry name" value="RNase_PH"/>
</dbReference>
<protein>
    <recommendedName>
        <fullName evidence="6">Exoribonuclease phosphorolytic domain-containing protein</fullName>
    </recommendedName>
</protein>
<name>R7UE18_CAPTE</name>
<dbReference type="EMBL" id="KB302406">
    <property type="protein sequence ID" value="ELU04341.1"/>
    <property type="molecule type" value="Genomic_DNA"/>
</dbReference>
<dbReference type="STRING" id="283909.R7UE18"/>
<keyword evidence="3" id="KW-0698">rRNA processing</keyword>
<gene>
    <name evidence="7" type="ORF">CAPTEDRAFT_131639</name>
</gene>
<accession>R7UE18</accession>
<sequence length="200" mass="21408">MRIETDSETGLTTLSQGKTEVVAAIEGPSWGKRKPSVRVFLDQFERRPAGLSKASSLFLRSVFGEIIHHHAYPNTSLSIHIHPLRSDGSLLSAAVNAAMAAVLGDSISCSGIHCAVSVCVGEDGTVAADPDERAEQRSTSLHTFVFRVQQKDTDELVGCTSTGVFSEDKLLECYAAAKTAAEEVWRKMQTAFGGPQPTTG</sequence>
<feature type="domain" description="Exoribonuclease phosphorolytic" evidence="6">
    <location>
        <begin position="2"/>
        <end position="102"/>
    </location>
</feature>
<organism evidence="7">
    <name type="scientific">Capitella teleta</name>
    <name type="common">Polychaete worm</name>
    <dbReference type="NCBI Taxonomy" id="283909"/>
    <lineage>
        <taxon>Eukaryota</taxon>
        <taxon>Metazoa</taxon>
        <taxon>Spiralia</taxon>
        <taxon>Lophotrochozoa</taxon>
        <taxon>Annelida</taxon>
        <taxon>Polychaeta</taxon>
        <taxon>Sedentaria</taxon>
        <taxon>Scolecida</taxon>
        <taxon>Capitellidae</taxon>
        <taxon>Capitella</taxon>
    </lineage>
</organism>
<dbReference type="GO" id="GO:0071028">
    <property type="term" value="P:nuclear mRNA surveillance"/>
    <property type="evidence" value="ECO:0007669"/>
    <property type="project" value="TreeGrafter"/>
</dbReference>
<dbReference type="InterPro" id="IPR027408">
    <property type="entry name" value="PNPase/RNase_PH_dom_sf"/>
</dbReference>
<comment type="subcellular location">
    <subcellularLocation>
        <location evidence="1">Nucleus</location>
    </subcellularLocation>
</comment>
<dbReference type="GO" id="GO:0071051">
    <property type="term" value="P:poly(A)-dependent snoRNA 3'-end processing"/>
    <property type="evidence" value="ECO:0007669"/>
    <property type="project" value="TreeGrafter"/>
</dbReference>
<dbReference type="InterPro" id="IPR001247">
    <property type="entry name" value="ExoRNase_PH_dom1"/>
</dbReference>
<reference evidence="9" key="1">
    <citation type="submission" date="2012-12" db="EMBL/GenBank/DDBJ databases">
        <authorList>
            <person name="Hellsten U."/>
            <person name="Grimwood J."/>
            <person name="Chapman J.A."/>
            <person name="Shapiro H."/>
            <person name="Aerts A."/>
            <person name="Otillar R.P."/>
            <person name="Terry A.Y."/>
            <person name="Boore J.L."/>
            <person name="Simakov O."/>
            <person name="Marletaz F."/>
            <person name="Cho S.-J."/>
            <person name="Edsinger-Gonzales E."/>
            <person name="Havlak P."/>
            <person name="Kuo D.-H."/>
            <person name="Larsson T."/>
            <person name="Lv J."/>
            <person name="Arendt D."/>
            <person name="Savage R."/>
            <person name="Osoegawa K."/>
            <person name="de Jong P."/>
            <person name="Lindberg D.R."/>
            <person name="Seaver E.C."/>
            <person name="Weisblat D.A."/>
            <person name="Putnam N.H."/>
            <person name="Grigoriev I.V."/>
            <person name="Rokhsar D.S."/>
        </authorList>
    </citation>
    <scope>NUCLEOTIDE SEQUENCE</scope>
    <source>
        <strain evidence="9">I ESC-2004</strain>
    </source>
</reference>
<dbReference type="PANTHER" id="PTHR11953:SF1">
    <property type="entry name" value="EXOSOME COMPLEX COMPONENT RRP46"/>
    <property type="match status" value="1"/>
</dbReference>
<dbReference type="GO" id="GO:0016075">
    <property type="term" value="P:rRNA catabolic process"/>
    <property type="evidence" value="ECO:0007669"/>
    <property type="project" value="TreeGrafter"/>
</dbReference>
<dbReference type="GO" id="GO:0000176">
    <property type="term" value="C:nuclear exosome (RNase complex)"/>
    <property type="evidence" value="ECO:0007669"/>
    <property type="project" value="TreeGrafter"/>
</dbReference>
<evidence type="ECO:0000313" key="9">
    <source>
        <dbReference type="Proteomes" id="UP000014760"/>
    </source>
</evidence>
<reference evidence="8" key="3">
    <citation type="submission" date="2015-06" db="UniProtKB">
        <authorList>
            <consortium name="EnsemblMetazoa"/>
        </authorList>
    </citation>
    <scope>IDENTIFICATION</scope>
</reference>
<dbReference type="EMBL" id="AMQN01044870">
    <property type="status" value="NOT_ANNOTATED_CDS"/>
    <property type="molecule type" value="Genomic_DNA"/>
</dbReference>
<dbReference type="GO" id="GO:0006364">
    <property type="term" value="P:rRNA processing"/>
    <property type="evidence" value="ECO:0007669"/>
    <property type="project" value="UniProtKB-KW"/>
</dbReference>
<evidence type="ECO:0000256" key="1">
    <source>
        <dbReference type="ARBA" id="ARBA00004123"/>
    </source>
</evidence>
<keyword evidence="4" id="KW-0271">Exosome</keyword>
<evidence type="ECO:0000259" key="6">
    <source>
        <dbReference type="Pfam" id="PF01138"/>
    </source>
</evidence>
<dbReference type="Proteomes" id="UP000014760">
    <property type="component" value="Unassembled WGS sequence"/>
</dbReference>
<dbReference type="InterPro" id="IPR036345">
    <property type="entry name" value="ExoRNase_PH_dom2_sf"/>
</dbReference>
<reference evidence="7 9" key="2">
    <citation type="journal article" date="2013" name="Nature">
        <title>Insights into bilaterian evolution from three spiralian genomes.</title>
        <authorList>
            <person name="Simakov O."/>
            <person name="Marletaz F."/>
            <person name="Cho S.J."/>
            <person name="Edsinger-Gonzales E."/>
            <person name="Havlak P."/>
            <person name="Hellsten U."/>
            <person name="Kuo D.H."/>
            <person name="Larsson T."/>
            <person name="Lv J."/>
            <person name="Arendt D."/>
            <person name="Savage R."/>
            <person name="Osoegawa K."/>
            <person name="de Jong P."/>
            <person name="Grimwood J."/>
            <person name="Chapman J.A."/>
            <person name="Shapiro H."/>
            <person name="Aerts A."/>
            <person name="Otillar R.P."/>
            <person name="Terry A.Y."/>
            <person name="Boore J.L."/>
            <person name="Grigoriev I.V."/>
            <person name="Lindberg D.R."/>
            <person name="Seaver E.C."/>
            <person name="Weisblat D.A."/>
            <person name="Putnam N.H."/>
            <person name="Rokhsar D.S."/>
        </authorList>
    </citation>
    <scope>NUCLEOTIDE SEQUENCE</scope>
    <source>
        <strain evidence="7 9">I ESC-2004</strain>
    </source>
</reference>
<dbReference type="InterPro" id="IPR020568">
    <property type="entry name" value="Ribosomal_Su5_D2-typ_SF"/>
</dbReference>
<evidence type="ECO:0000313" key="8">
    <source>
        <dbReference type="EnsemblMetazoa" id="CapteP131639"/>
    </source>
</evidence>
<dbReference type="GO" id="GO:0000177">
    <property type="term" value="C:cytoplasmic exosome (RNase complex)"/>
    <property type="evidence" value="ECO:0007669"/>
    <property type="project" value="TreeGrafter"/>
</dbReference>
<dbReference type="EnsemblMetazoa" id="CapteT131639">
    <property type="protein sequence ID" value="CapteP131639"/>
    <property type="gene ID" value="CapteG131639"/>
</dbReference>
<dbReference type="GO" id="GO:0034475">
    <property type="term" value="P:U4 snRNA 3'-end processing"/>
    <property type="evidence" value="ECO:0007669"/>
    <property type="project" value="TreeGrafter"/>
</dbReference>
<keyword evidence="9" id="KW-1185">Reference proteome</keyword>
<dbReference type="SUPFAM" id="SSF54211">
    <property type="entry name" value="Ribosomal protein S5 domain 2-like"/>
    <property type="match status" value="1"/>
</dbReference>
<dbReference type="Pfam" id="PF01138">
    <property type="entry name" value="RNase_PH"/>
    <property type="match status" value="1"/>
</dbReference>
<evidence type="ECO:0000313" key="7">
    <source>
        <dbReference type="EMBL" id="ELU04341.1"/>
    </source>
</evidence>